<comment type="caution">
    <text evidence="1">The sequence shown here is derived from an EMBL/GenBank/DDBJ whole genome shotgun (WGS) entry which is preliminary data.</text>
</comment>
<reference evidence="1" key="1">
    <citation type="thesis" date="2020" institute="ProQuest LLC" country="789 East Eisenhower Parkway, Ann Arbor, MI, USA">
        <title>Comparative Genomics and Chromosome Evolution.</title>
        <authorList>
            <person name="Mudd A.B."/>
        </authorList>
    </citation>
    <scope>NUCLEOTIDE SEQUENCE</scope>
    <source>
        <strain evidence="1">237g6f4</strain>
        <tissue evidence="1">Blood</tissue>
    </source>
</reference>
<organism evidence="1 2">
    <name type="scientific">Engystomops pustulosus</name>
    <name type="common">Tungara frog</name>
    <name type="synonym">Physalaemus pustulosus</name>
    <dbReference type="NCBI Taxonomy" id="76066"/>
    <lineage>
        <taxon>Eukaryota</taxon>
        <taxon>Metazoa</taxon>
        <taxon>Chordata</taxon>
        <taxon>Craniata</taxon>
        <taxon>Vertebrata</taxon>
        <taxon>Euteleostomi</taxon>
        <taxon>Amphibia</taxon>
        <taxon>Batrachia</taxon>
        <taxon>Anura</taxon>
        <taxon>Neobatrachia</taxon>
        <taxon>Hyloidea</taxon>
        <taxon>Leptodactylidae</taxon>
        <taxon>Leiuperinae</taxon>
        <taxon>Engystomops</taxon>
    </lineage>
</organism>
<proteinExistence type="predicted"/>
<keyword evidence="2" id="KW-1185">Reference proteome</keyword>
<sequence>MALRVQCLPGNDCSKQSIEESPSCRPSADEEDLLQQLALLRVSSGRFTSPHFWLEGPGMTTRDRAEETEVIELPLPRSSSP</sequence>
<evidence type="ECO:0000313" key="2">
    <source>
        <dbReference type="Proteomes" id="UP000824782"/>
    </source>
</evidence>
<accession>A0AAV7DP27</accession>
<evidence type="ECO:0000313" key="1">
    <source>
        <dbReference type="EMBL" id="KAG8599289.1"/>
    </source>
</evidence>
<protein>
    <submittedName>
        <fullName evidence="1">Uncharacterized protein</fullName>
    </submittedName>
</protein>
<dbReference type="EMBL" id="WNYA01000001">
    <property type="protein sequence ID" value="KAG8599289.1"/>
    <property type="molecule type" value="Genomic_DNA"/>
</dbReference>
<dbReference type="AlphaFoldDB" id="A0AAV7DP27"/>
<dbReference type="Proteomes" id="UP000824782">
    <property type="component" value="Unassembled WGS sequence"/>
</dbReference>
<name>A0AAV7DP27_ENGPU</name>
<gene>
    <name evidence="1" type="ORF">GDO81_002994</name>
</gene>